<sequence length="197" mass="19990">MNNKMIRVAIAALALGGAATANAALFDVAALANSSSGGVGLNTGIVLSANQQFSVTAATGDLWNAGALPRWSNADGLVADLFATGSDDSGYSVGTQIGQSFVQWTQHGLSAPFGALVGELAGTYFLLGTHFSGPAPVAGTLSLYYWDSNNSDNSGSVRAEVLVGQAVPEPIALSLVSIGLLGIGFTRRKRDLAAQSS</sequence>
<dbReference type="Proteomes" id="UP000022141">
    <property type="component" value="Unassembled WGS sequence"/>
</dbReference>
<evidence type="ECO:0000313" key="3">
    <source>
        <dbReference type="Proteomes" id="UP000022141"/>
    </source>
</evidence>
<reference evidence="2" key="1">
    <citation type="submission" date="2014-02" db="EMBL/GenBank/DDBJ databases">
        <title>Expanding our view of genomic diversity in Candidatus Accumulibacter clades.</title>
        <authorList>
            <person name="Skennerton C.T."/>
            <person name="Barr J.J."/>
            <person name="Slater F.R."/>
            <person name="Bond P.L."/>
            <person name="Tyson G.W."/>
        </authorList>
    </citation>
    <scope>NUCLEOTIDE SEQUENCE [LARGE SCALE GENOMIC DNA]</scope>
</reference>
<name>A0A011R2Y1_ACCRE</name>
<evidence type="ECO:0008006" key="4">
    <source>
        <dbReference type="Google" id="ProtNLM"/>
    </source>
</evidence>
<dbReference type="InterPro" id="IPR013424">
    <property type="entry name" value="Ice-binding_C"/>
</dbReference>
<dbReference type="NCBIfam" id="TIGR02595">
    <property type="entry name" value="PEP_CTERM"/>
    <property type="match status" value="1"/>
</dbReference>
<keyword evidence="3" id="KW-1185">Reference proteome</keyword>
<gene>
    <name evidence="2" type="ORF">AW11_03435</name>
</gene>
<dbReference type="STRING" id="1454004.AW11_03435"/>
<accession>A0A011R2Y1</accession>
<dbReference type="Gene3D" id="2.60.120.430">
    <property type="entry name" value="Galactose-binding lectin"/>
    <property type="match status" value="1"/>
</dbReference>
<comment type="caution">
    <text evidence="2">The sequence shown here is derived from an EMBL/GenBank/DDBJ whole genome shotgun (WGS) entry which is preliminary data.</text>
</comment>
<keyword evidence="1" id="KW-0732">Signal</keyword>
<dbReference type="PATRIC" id="fig|1454004.3.peg.3534"/>
<evidence type="ECO:0000256" key="1">
    <source>
        <dbReference type="SAM" id="SignalP"/>
    </source>
</evidence>
<organism evidence="2 3">
    <name type="scientific">Accumulibacter regalis</name>
    <dbReference type="NCBI Taxonomy" id="522306"/>
    <lineage>
        <taxon>Bacteria</taxon>
        <taxon>Pseudomonadati</taxon>
        <taxon>Pseudomonadota</taxon>
        <taxon>Betaproteobacteria</taxon>
        <taxon>Candidatus Accumulibacter</taxon>
    </lineage>
</organism>
<proteinExistence type="predicted"/>
<protein>
    <recommendedName>
        <fullName evidence="4">PEP-CTERM protein-sorting domain-containing protein</fullName>
    </recommendedName>
</protein>
<evidence type="ECO:0000313" key="2">
    <source>
        <dbReference type="EMBL" id="EXI85514.1"/>
    </source>
</evidence>
<feature type="signal peptide" evidence="1">
    <location>
        <begin position="1"/>
        <end position="23"/>
    </location>
</feature>
<dbReference type="AlphaFoldDB" id="A0A011R2Y1"/>
<dbReference type="EMBL" id="JEMY01000054">
    <property type="protein sequence ID" value="EXI85514.1"/>
    <property type="molecule type" value="Genomic_DNA"/>
</dbReference>
<feature type="chain" id="PRO_5001462271" description="PEP-CTERM protein-sorting domain-containing protein" evidence="1">
    <location>
        <begin position="24"/>
        <end position="197"/>
    </location>
</feature>